<dbReference type="EC" id="2.5.1.25" evidence="1"/>
<evidence type="ECO:0000313" key="6">
    <source>
        <dbReference type="EMBL" id="EGA67851.1"/>
    </source>
</evidence>
<dbReference type="SMART" id="SM01144">
    <property type="entry name" value="DTW"/>
    <property type="match status" value="1"/>
</dbReference>
<dbReference type="PANTHER" id="PTHR21392">
    <property type="entry name" value="TRNA-URIDINE AMINOCARBOXYPROPYLTRANSFERASE 2"/>
    <property type="match status" value="1"/>
</dbReference>
<dbReference type="Pfam" id="PF03942">
    <property type="entry name" value="DTW"/>
    <property type="match status" value="1"/>
</dbReference>
<organism evidence="6 7">
    <name type="scientific">Vibrio sinaloensis DSM 21326</name>
    <dbReference type="NCBI Taxonomy" id="945550"/>
    <lineage>
        <taxon>Bacteria</taxon>
        <taxon>Pseudomonadati</taxon>
        <taxon>Pseudomonadota</taxon>
        <taxon>Gammaproteobacteria</taxon>
        <taxon>Vibrionales</taxon>
        <taxon>Vibrionaceae</taxon>
        <taxon>Vibrio</taxon>
        <taxon>Vibrio oreintalis group</taxon>
    </lineage>
</organism>
<evidence type="ECO:0000256" key="4">
    <source>
        <dbReference type="ARBA" id="ARBA00022694"/>
    </source>
</evidence>
<dbReference type="GO" id="GO:0016432">
    <property type="term" value="F:tRNA-uridine aminocarboxypropyltransferase activity"/>
    <property type="evidence" value="ECO:0007669"/>
    <property type="project" value="UniProtKB-EC"/>
</dbReference>
<evidence type="ECO:0000259" key="5">
    <source>
        <dbReference type="SMART" id="SM01144"/>
    </source>
</evidence>
<evidence type="ECO:0000256" key="2">
    <source>
        <dbReference type="ARBA" id="ARBA00022679"/>
    </source>
</evidence>
<comment type="caution">
    <text evidence="6">The sequence shown here is derived from an EMBL/GenBank/DDBJ whole genome shotgun (WGS) entry which is preliminary data.</text>
</comment>
<dbReference type="GeneID" id="95571653"/>
<dbReference type="AlphaFoldDB" id="E8MDQ9"/>
<accession>E8MDQ9</accession>
<dbReference type="RefSeq" id="WP_008081809.1">
    <property type="nucleotide sequence ID" value="NZ_AEVT01000131.1"/>
</dbReference>
<dbReference type="PANTHER" id="PTHR21392:SF1">
    <property type="entry name" value="TRNA-URIDINE AMINOCARBOXYPROPYLTRANSFERASE"/>
    <property type="match status" value="1"/>
</dbReference>
<dbReference type="Proteomes" id="UP000006228">
    <property type="component" value="Unassembled WGS sequence"/>
</dbReference>
<keyword evidence="4" id="KW-0819">tRNA processing</keyword>
<keyword evidence="2" id="KW-0808">Transferase</keyword>
<feature type="domain" description="DTW" evidence="5">
    <location>
        <begin position="1"/>
        <end position="192"/>
    </location>
</feature>
<dbReference type="InterPro" id="IPR005636">
    <property type="entry name" value="DTW"/>
</dbReference>
<gene>
    <name evidence="6" type="ORF">VISI1226_16278</name>
</gene>
<evidence type="ECO:0000313" key="7">
    <source>
        <dbReference type="Proteomes" id="UP000006228"/>
    </source>
</evidence>
<reference evidence="6 7" key="1">
    <citation type="journal article" date="2012" name="Int. J. Syst. Evol. Microbiol.">
        <title>Vibrio caribbeanicus sp. nov., isolated from the marine sponge Scleritoderma cyanea.</title>
        <authorList>
            <person name="Hoffmann M."/>
            <person name="Monday S.R."/>
            <person name="Allard M.W."/>
            <person name="Strain E.A."/>
            <person name="Whittaker P."/>
            <person name="Naum M."/>
            <person name="McCarthy P.J."/>
            <person name="Lopez J.V."/>
            <person name="Fischer M."/>
            <person name="Brown E.W."/>
        </authorList>
    </citation>
    <scope>NUCLEOTIDE SEQUENCE [LARGE SCALE GENOMIC DNA]</scope>
    <source>
        <strain evidence="7">DSMZ 21326</strain>
    </source>
</reference>
<dbReference type="OrthoDB" id="370626at2"/>
<dbReference type="InterPro" id="IPR039262">
    <property type="entry name" value="DTWD2/TAPT"/>
</dbReference>
<dbReference type="eggNOG" id="COG3148">
    <property type="taxonomic scope" value="Bacteria"/>
</dbReference>
<evidence type="ECO:0000256" key="3">
    <source>
        <dbReference type="ARBA" id="ARBA00022691"/>
    </source>
</evidence>
<proteinExistence type="predicted"/>
<dbReference type="EMBL" id="AEVT01000131">
    <property type="protein sequence ID" value="EGA67851.1"/>
    <property type="molecule type" value="Genomic_DNA"/>
</dbReference>
<name>E8MDQ9_PHOS4</name>
<keyword evidence="3" id="KW-0949">S-adenosyl-L-methionine</keyword>
<dbReference type="GO" id="GO:0008033">
    <property type="term" value="P:tRNA processing"/>
    <property type="evidence" value="ECO:0007669"/>
    <property type="project" value="UniProtKB-KW"/>
</dbReference>
<sequence length="200" mass="22804">MSTSCPNCGLRYNCVCPRIPQLQVDAHIALLMHENELDRDTNTGQWVSKSLTTSSQHVWQRKQACPELIALLQDPKWMPVLLFPSEESVSVANIQQSSQQNARKPLFIILDATWQEAKKMLRKSPWLAQLPAVHVTPSQASRYQLRRNQNEGHLCTLEVAAEVIRELGDNQSAQQLNDFLNHYMTVFKADKSGHAYQPDR</sequence>
<evidence type="ECO:0000256" key="1">
    <source>
        <dbReference type="ARBA" id="ARBA00012386"/>
    </source>
</evidence>
<protein>
    <recommendedName>
        <fullName evidence="1">tRNA-uridine aminocarboxypropyltransferase</fullName>
        <ecNumber evidence="1">2.5.1.25</ecNumber>
    </recommendedName>
</protein>